<dbReference type="GO" id="GO:0005524">
    <property type="term" value="F:ATP binding"/>
    <property type="evidence" value="ECO:0007669"/>
    <property type="project" value="UniProtKB-KW"/>
</dbReference>
<dbReference type="InterPro" id="IPR027417">
    <property type="entry name" value="P-loop_NTPase"/>
</dbReference>
<name>A0ABW6PTP3_9NOCA</name>
<dbReference type="Proteomes" id="UP001601444">
    <property type="component" value="Unassembled WGS sequence"/>
</dbReference>
<evidence type="ECO:0000313" key="3">
    <source>
        <dbReference type="Proteomes" id="UP001601444"/>
    </source>
</evidence>
<proteinExistence type="predicted"/>
<dbReference type="EMBL" id="JBIAMX010000016">
    <property type="protein sequence ID" value="MFF0545799.1"/>
    <property type="molecule type" value="Genomic_DNA"/>
</dbReference>
<dbReference type="InterPro" id="IPR036388">
    <property type="entry name" value="WH-like_DNA-bd_sf"/>
</dbReference>
<accession>A0ABW6PTP3</accession>
<dbReference type="CDD" id="cd06170">
    <property type="entry name" value="LuxR_C_like"/>
    <property type="match status" value="1"/>
</dbReference>
<dbReference type="Pfam" id="PF13401">
    <property type="entry name" value="AAA_22"/>
    <property type="match status" value="1"/>
</dbReference>
<dbReference type="InterPro" id="IPR049945">
    <property type="entry name" value="AAA_22"/>
</dbReference>
<dbReference type="RefSeq" id="WP_387702234.1">
    <property type="nucleotide sequence ID" value="NZ_JBIAMX010000016.1"/>
</dbReference>
<dbReference type="SUPFAM" id="SSF46894">
    <property type="entry name" value="C-terminal effector domain of the bipartite response regulators"/>
    <property type="match status" value="1"/>
</dbReference>
<dbReference type="SMART" id="SM00421">
    <property type="entry name" value="HTH_LUXR"/>
    <property type="match status" value="1"/>
</dbReference>
<dbReference type="SUPFAM" id="SSF52540">
    <property type="entry name" value="P-loop containing nucleoside triphosphate hydrolases"/>
    <property type="match status" value="1"/>
</dbReference>
<evidence type="ECO:0000259" key="1">
    <source>
        <dbReference type="PROSITE" id="PS50043"/>
    </source>
</evidence>
<dbReference type="InterPro" id="IPR000792">
    <property type="entry name" value="Tscrpt_reg_LuxR_C"/>
</dbReference>
<dbReference type="PANTHER" id="PTHR47691">
    <property type="entry name" value="REGULATOR-RELATED"/>
    <property type="match status" value="1"/>
</dbReference>
<dbReference type="InterPro" id="IPR016032">
    <property type="entry name" value="Sig_transdc_resp-reg_C-effctor"/>
</dbReference>
<dbReference type="Gene3D" id="1.10.10.10">
    <property type="entry name" value="Winged helix-like DNA-binding domain superfamily/Winged helix DNA-binding domain"/>
    <property type="match status" value="1"/>
</dbReference>
<feature type="domain" description="HTH luxR-type" evidence="1">
    <location>
        <begin position="682"/>
        <end position="747"/>
    </location>
</feature>
<dbReference type="PRINTS" id="PR00038">
    <property type="entry name" value="HTHLUXR"/>
</dbReference>
<keyword evidence="2" id="KW-0067">ATP-binding</keyword>
<organism evidence="2 3">
    <name type="scientific">Nocardia thailandica</name>
    <dbReference type="NCBI Taxonomy" id="257275"/>
    <lineage>
        <taxon>Bacteria</taxon>
        <taxon>Bacillati</taxon>
        <taxon>Actinomycetota</taxon>
        <taxon>Actinomycetes</taxon>
        <taxon>Mycobacteriales</taxon>
        <taxon>Nocardiaceae</taxon>
        <taxon>Nocardia</taxon>
    </lineage>
</organism>
<keyword evidence="3" id="KW-1185">Reference proteome</keyword>
<gene>
    <name evidence="2" type="ORF">ACFYTF_23455</name>
</gene>
<evidence type="ECO:0000313" key="2">
    <source>
        <dbReference type="EMBL" id="MFF0545799.1"/>
    </source>
</evidence>
<dbReference type="PRINTS" id="PR00364">
    <property type="entry name" value="DISEASERSIST"/>
</dbReference>
<dbReference type="PROSITE" id="PS50043">
    <property type="entry name" value="HTH_LUXR_2"/>
    <property type="match status" value="1"/>
</dbReference>
<dbReference type="Gene3D" id="3.40.50.300">
    <property type="entry name" value="P-loop containing nucleotide triphosphate hydrolases"/>
    <property type="match status" value="1"/>
</dbReference>
<keyword evidence="2" id="KW-0547">Nucleotide-binding</keyword>
<comment type="caution">
    <text evidence="2">The sequence shown here is derived from an EMBL/GenBank/DDBJ whole genome shotgun (WGS) entry which is preliminary data.</text>
</comment>
<sequence>MVHSDLDPVATSYLGREADIDAVARLVGGHRLVSITGTGGLGKTRLARKVAVRLAGRGEVLFVELAGLRHDREVAPAVAAALGLRIGPAETAEGRVLDHLSRRALLLVLDNCEHLTAGCAEFAARVLDRCGDVRVLATSRQSLRVAGERVYRVPPLAAPDPGVDEPAAVAAHPAAALLIDRGRAVRADFRITAGNAAEIAELCRLLDGVPLAIELAAARLRALTPRQILDRWRGSLGLPGAWSHGVPDRHRTVRATVEWSYRLCTEDERRAWARLSIFQDWFELEAAEHLCADAGLGAATDVVMDALVDKSIMERRGQDIAQFRLPSSLRELGREELDAHALTEPVARRHRDWFRRLVLDADRDFAGPRQDELVGRLRTALPDLRRALEWSLGTGEPDVAVEMVTRVDEFWTMTAANHEARAWLRRGLAAAPPGPRTALGHAIAALHSLWLTDRAGAERHLAAAEAADPGGDRVVAARIGAVRAMAAKIDLDNRRAADLAESAIAVLLGHEREVLAAWNTWALATAADDPVRRLAELRAAVAHCAARGEIYHRSTLLFSITLIETMRGEPAAGAVTAREALGFTRRWDSRFGDAYHIESLAWVAAAQRRFHRAATLFGIAAAAWDTLGADPAVVLVRPHSLYREATVAALGADAFDRARRAGRALPQAEAVAFALAGESPTAPVGHAPLTGREFEVATLVADGRTNREIAAELVIATRTADTHVRNILTKLDLANRTQLAAWVLARSAAHAANT</sequence>
<dbReference type="Pfam" id="PF00196">
    <property type="entry name" value="GerE"/>
    <property type="match status" value="1"/>
</dbReference>
<protein>
    <submittedName>
        <fullName evidence="2">ATP-binding protein</fullName>
    </submittedName>
</protein>
<reference evidence="2 3" key="1">
    <citation type="submission" date="2024-10" db="EMBL/GenBank/DDBJ databases">
        <title>The Natural Products Discovery Center: Release of the First 8490 Sequenced Strains for Exploring Actinobacteria Biosynthetic Diversity.</title>
        <authorList>
            <person name="Kalkreuter E."/>
            <person name="Kautsar S.A."/>
            <person name="Yang D."/>
            <person name="Bader C.D."/>
            <person name="Teijaro C.N."/>
            <person name="Fluegel L."/>
            <person name="Davis C.M."/>
            <person name="Simpson J.R."/>
            <person name="Lauterbach L."/>
            <person name="Steele A.D."/>
            <person name="Gui C."/>
            <person name="Meng S."/>
            <person name="Li G."/>
            <person name="Viehrig K."/>
            <person name="Ye F."/>
            <person name="Su P."/>
            <person name="Kiefer A.F."/>
            <person name="Nichols A."/>
            <person name="Cepeda A.J."/>
            <person name="Yan W."/>
            <person name="Fan B."/>
            <person name="Jiang Y."/>
            <person name="Adhikari A."/>
            <person name="Zheng C.-J."/>
            <person name="Schuster L."/>
            <person name="Cowan T.M."/>
            <person name="Smanski M.J."/>
            <person name="Chevrette M.G."/>
            <person name="De Carvalho L.P.S."/>
            <person name="Shen B."/>
        </authorList>
    </citation>
    <scope>NUCLEOTIDE SEQUENCE [LARGE SCALE GENOMIC DNA]</scope>
    <source>
        <strain evidence="2 3">NPDC004045</strain>
    </source>
</reference>
<dbReference type="PANTHER" id="PTHR47691:SF3">
    <property type="entry name" value="HTH-TYPE TRANSCRIPTIONAL REGULATOR RV0890C-RELATED"/>
    <property type="match status" value="1"/>
</dbReference>